<gene>
    <name evidence="1" type="ORF">H1P_3110006</name>
</gene>
<organism evidence="1 2">
    <name type="scientific">Hyella patelloides LEGE 07179</name>
    <dbReference type="NCBI Taxonomy" id="945734"/>
    <lineage>
        <taxon>Bacteria</taxon>
        <taxon>Bacillati</taxon>
        <taxon>Cyanobacteriota</taxon>
        <taxon>Cyanophyceae</taxon>
        <taxon>Pleurocapsales</taxon>
        <taxon>Hyellaceae</taxon>
        <taxon>Hyella</taxon>
    </lineage>
</organism>
<sequence length="55" mass="6201">MMDNSIQIPLDLPDVRVLEVSKTEEGSWLIRVESTLQGTSCRKCAAILILRREVS</sequence>
<dbReference type="AlphaFoldDB" id="A0A563VUP4"/>
<keyword evidence="2" id="KW-1185">Reference proteome</keyword>
<name>A0A563VUP4_9CYAN</name>
<reference evidence="1 2" key="1">
    <citation type="submission" date="2019-01" db="EMBL/GenBank/DDBJ databases">
        <authorList>
            <person name="Brito A."/>
        </authorList>
    </citation>
    <scope>NUCLEOTIDE SEQUENCE [LARGE SCALE GENOMIC DNA]</scope>
    <source>
        <strain evidence="1">1</strain>
    </source>
</reference>
<dbReference type="Proteomes" id="UP000320055">
    <property type="component" value="Unassembled WGS sequence"/>
</dbReference>
<accession>A0A563VUP4</accession>
<evidence type="ECO:0000313" key="2">
    <source>
        <dbReference type="Proteomes" id="UP000320055"/>
    </source>
</evidence>
<evidence type="ECO:0000313" key="1">
    <source>
        <dbReference type="EMBL" id="VEP15167.1"/>
    </source>
</evidence>
<protein>
    <submittedName>
        <fullName evidence="1">Uncharacterized protein</fullName>
    </submittedName>
</protein>
<proteinExistence type="predicted"/>
<dbReference type="EMBL" id="CAACVJ010000237">
    <property type="protein sequence ID" value="VEP15167.1"/>
    <property type="molecule type" value="Genomic_DNA"/>
</dbReference>